<organism evidence="1 2">
    <name type="scientific">Coregonus suidteri</name>
    <dbReference type="NCBI Taxonomy" id="861788"/>
    <lineage>
        <taxon>Eukaryota</taxon>
        <taxon>Metazoa</taxon>
        <taxon>Chordata</taxon>
        <taxon>Craniata</taxon>
        <taxon>Vertebrata</taxon>
        <taxon>Euteleostomi</taxon>
        <taxon>Actinopterygii</taxon>
        <taxon>Neopterygii</taxon>
        <taxon>Teleostei</taxon>
        <taxon>Protacanthopterygii</taxon>
        <taxon>Salmoniformes</taxon>
        <taxon>Salmonidae</taxon>
        <taxon>Coregoninae</taxon>
        <taxon>Coregonus</taxon>
    </lineage>
</organism>
<dbReference type="Proteomes" id="UP001356427">
    <property type="component" value="Unassembled WGS sequence"/>
</dbReference>
<reference evidence="1 2" key="1">
    <citation type="submission" date="2021-04" db="EMBL/GenBank/DDBJ databases">
        <authorList>
            <person name="De Guttry C."/>
            <person name="Zahm M."/>
            <person name="Klopp C."/>
            <person name="Cabau C."/>
            <person name="Louis A."/>
            <person name="Berthelot C."/>
            <person name="Parey E."/>
            <person name="Roest Crollius H."/>
            <person name="Montfort J."/>
            <person name="Robinson-Rechavi M."/>
            <person name="Bucao C."/>
            <person name="Bouchez O."/>
            <person name="Gislard M."/>
            <person name="Lluch J."/>
            <person name="Milhes M."/>
            <person name="Lampietro C."/>
            <person name="Lopez Roques C."/>
            <person name="Donnadieu C."/>
            <person name="Braasch I."/>
            <person name="Desvignes T."/>
            <person name="Postlethwait J."/>
            <person name="Bobe J."/>
            <person name="Wedekind C."/>
            <person name="Guiguen Y."/>
        </authorList>
    </citation>
    <scope>NUCLEOTIDE SEQUENCE [LARGE SCALE GENOMIC DNA]</scope>
    <source>
        <strain evidence="1">Cs_M1</strain>
        <tissue evidence="1">Blood</tissue>
    </source>
</reference>
<accession>A0AAN8KXW6</accession>
<keyword evidence="2" id="KW-1185">Reference proteome</keyword>
<sequence>MLLENSSLKRHEIRVSSNWTDRQAAPKRLHRETRVRESRDWKNSCGNVIIGGIWKIKSFQTRSRRQTRATRCPATLHFFTDKSLNFSRGHF</sequence>
<evidence type="ECO:0000313" key="1">
    <source>
        <dbReference type="EMBL" id="KAK6299532.1"/>
    </source>
</evidence>
<dbReference type="AlphaFoldDB" id="A0AAN8KXW6"/>
<protein>
    <submittedName>
        <fullName evidence="1">Uncharacterized protein</fullName>
    </submittedName>
</protein>
<proteinExistence type="predicted"/>
<gene>
    <name evidence="1" type="ORF">J4Q44_G00295650</name>
</gene>
<name>A0AAN8KXW6_9TELE</name>
<dbReference type="EMBL" id="JAGTTL010000028">
    <property type="protein sequence ID" value="KAK6299532.1"/>
    <property type="molecule type" value="Genomic_DNA"/>
</dbReference>
<evidence type="ECO:0000313" key="2">
    <source>
        <dbReference type="Proteomes" id="UP001356427"/>
    </source>
</evidence>
<comment type="caution">
    <text evidence="1">The sequence shown here is derived from an EMBL/GenBank/DDBJ whole genome shotgun (WGS) entry which is preliminary data.</text>
</comment>